<comment type="caution">
    <text evidence="1">The sequence shown here is derived from an EMBL/GenBank/DDBJ whole genome shotgun (WGS) entry which is preliminary data.</text>
</comment>
<dbReference type="OrthoDB" id="4458491at2"/>
<sequence length="102" mass="11229">MSLALVALATYLITGPMSPLTEWMSEGLRLLLLIPGLVLVPVAAKSVPTTRELTRAEIPEDATELVVRDPHPEFAREALALGARQLSEMVTPVGWWKRREAL</sequence>
<dbReference type="AlphaFoldDB" id="A0A438ARY3"/>
<protein>
    <submittedName>
        <fullName evidence="1">Uncharacterized protein</fullName>
    </submittedName>
</protein>
<name>A0A438ARY3_9NOCA</name>
<reference evidence="1 2" key="1">
    <citation type="submission" date="2018-11" db="EMBL/GenBank/DDBJ databases">
        <title>Rhodococcus spongicola sp. nov. and Rhodococcus xishaensis sp. nov. from marine sponges.</title>
        <authorList>
            <person name="Li L."/>
            <person name="Lin H.W."/>
        </authorList>
    </citation>
    <scope>NUCLEOTIDE SEQUENCE [LARGE SCALE GENOMIC DNA]</scope>
    <source>
        <strain evidence="1 2">LHW50502</strain>
    </source>
</reference>
<dbReference type="RefSeq" id="WP_127947777.1">
    <property type="nucleotide sequence ID" value="NZ_RKLN01000005.1"/>
</dbReference>
<organism evidence="1 2">
    <name type="scientific">Rhodococcus spongiicola</name>
    <dbReference type="NCBI Taxonomy" id="2487352"/>
    <lineage>
        <taxon>Bacteria</taxon>
        <taxon>Bacillati</taxon>
        <taxon>Actinomycetota</taxon>
        <taxon>Actinomycetes</taxon>
        <taxon>Mycobacteriales</taxon>
        <taxon>Nocardiaceae</taxon>
        <taxon>Rhodococcus</taxon>
    </lineage>
</organism>
<gene>
    <name evidence="1" type="ORF">EF834_13615</name>
</gene>
<accession>A0A438ARY3</accession>
<dbReference type="Proteomes" id="UP000284333">
    <property type="component" value="Unassembled WGS sequence"/>
</dbReference>
<proteinExistence type="predicted"/>
<dbReference type="EMBL" id="RKLN01000005">
    <property type="protein sequence ID" value="RVW01478.1"/>
    <property type="molecule type" value="Genomic_DNA"/>
</dbReference>
<keyword evidence="2" id="KW-1185">Reference proteome</keyword>
<evidence type="ECO:0000313" key="1">
    <source>
        <dbReference type="EMBL" id="RVW01478.1"/>
    </source>
</evidence>
<evidence type="ECO:0000313" key="2">
    <source>
        <dbReference type="Proteomes" id="UP000284333"/>
    </source>
</evidence>